<reference evidence="1" key="1">
    <citation type="journal article" date="2015" name="Nature">
        <title>Complex archaea that bridge the gap between prokaryotes and eukaryotes.</title>
        <authorList>
            <person name="Spang A."/>
            <person name="Saw J.H."/>
            <person name="Jorgensen S.L."/>
            <person name="Zaremba-Niedzwiedzka K."/>
            <person name="Martijn J."/>
            <person name="Lind A.E."/>
            <person name="van Eijk R."/>
            <person name="Schleper C."/>
            <person name="Guy L."/>
            <person name="Ettema T.J."/>
        </authorList>
    </citation>
    <scope>NUCLEOTIDE SEQUENCE</scope>
</reference>
<protein>
    <submittedName>
        <fullName evidence="1">Uncharacterized protein</fullName>
    </submittedName>
</protein>
<accession>A0A0F9K2T4</accession>
<organism evidence="1">
    <name type="scientific">marine sediment metagenome</name>
    <dbReference type="NCBI Taxonomy" id="412755"/>
    <lineage>
        <taxon>unclassified sequences</taxon>
        <taxon>metagenomes</taxon>
        <taxon>ecological metagenomes</taxon>
    </lineage>
</organism>
<gene>
    <name evidence="1" type="ORF">LCGC14_1752870</name>
</gene>
<sequence>MMVKWFMLLVLIASFTGQQADREFIGSWFYMHSVDAMTDEPSWGLVYADDDRRTDVTIKCGNDLPGGTKGLVLILVFRGLPGDPFATVVVRFDDLEPTVEAWDVSEGIVFVMNDDHATTFINKMLSADRLRLRLSSSRKDSEVDLRDFKKAWAIFSAECPYAQ</sequence>
<evidence type="ECO:0000313" key="1">
    <source>
        <dbReference type="EMBL" id="KKM05558.1"/>
    </source>
</evidence>
<dbReference type="EMBL" id="LAZR01016192">
    <property type="protein sequence ID" value="KKM05558.1"/>
    <property type="molecule type" value="Genomic_DNA"/>
</dbReference>
<proteinExistence type="predicted"/>
<comment type="caution">
    <text evidence="1">The sequence shown here is derived from an EMBL/GenBank/DDBJ whole genome shotgun (WGS) entry which is preliminary data.</text>
</comment>
<dbReference type="AlphaFoldDB" id="A0A0F9K2T4"/>
<name>A0A0F9K2T4_9ZZZZ</name>